<name>A0A2U3APZ8_9BACL</name>
<gene>
    <name evidence="1" type="ORF">DEX24_02375</name>
</gene>
<dbReference type="Proteomes" id="UP000245938">
    <property type="component" value="Unassembled WGS sequence"/>
</dbReference>
<dbReference type="PANTHER" id="PTHR10000:SF8">
    <property type="entry name" value="HAD SUPERFAMILY HYDROLASE-LIKE, TYPE 3"/>
    <property type="match status" value="1"/>
</dbReference>
<comment type="caution">
    <text evidence="1">The sequence shown here is derived from an EMBL/GenBank/DDBJ whole genome shotgun (WGS) entry which is preliminary data.</text>
</comment>
<dbReference type="OrthoDB" id="9810101at2"/>
<accession>A0A2U3APZ8</accession>
<organism evidence="1 2">
    <name type="scientific">Kurthia sibirica</name>
    <dbReference type="NCBI Taxonomy" id="202750"/>
    <lineage>
        <taxon>Bacteria</taxon>
        <taxon>Bacillati</taxon>
        <taxon>Bacillota</taxon>
        <taxon>Bacilli</taxon>
        <taxon>Bacillales</taxon>
        <taxon>Caryophanaceae</taxon>
        <taxon>Kurthia</taxon>
    </lineage>
</organism>
<dbReference type="NCBIfam" id="TIGR00099">
    <property type="entry name" value="Cof-subfamily"/>
    <property type="match status" value="1"/>
</dbReference>
<evidence type="ECO:0000313" key="2">
    <source>
        <dbReference type="Proteomes" id="UP000245938"/>
    </source>
</evidence>
<dbReference type="AlphaFoldDB" id="A0A2U3APZ8"/>
<reference evidence="1 2" key="1">
    <citation type="submission" date="2018-05" db="EMBL/GenBank/DDBJ databases">
        <title>Kurthia sibirica genome sequence.</title>
        <authorList>
            <person name="Maclea K.S."/>
            <person name="Goen A.E."/>
        </authorList>
    </citation>
    <scope>NUCLEOTIDE SEQUENCE [LARGE SCALE GENOMIC DNA]</scope>
    <source>
        <strain evidence="1 2">ATCC 49154</strain>
    </source>
</reference>
<dbReference type="PROSITE" id="PS01229">
    <property type="entry name" value="COF_2"/>
    <property type="match status" value="1"/>
</dbReference>
<dbReference type="SUPFAM" id="SSF56784">
    <property type="entry name" value="HAD-like"/>
    <property type="match status" value="1"/>
</dbReference>
<proteinExistence type="predicted"/>
<sequence>MKNKGSIFMLPKMVVLDLDGTTLNNKKELEPALAHYLQKLRQSGVLVCVATGRTMLEMNLSLDAHFQWDGIINSNGMSVTLEGEEISRHSIHPYTVEKLIEASLARDIHHEIHHHDGSTTAKISPLRDRAHELTVHGYFRPKWTEEIVTDNVEKILFFKSEVDEIAMWMTELVELEKILAFNAAISAPDLIDISGKLITKATGTNEILDRVGLEFFDIIAFGDGGNDLPLFKKAGRSVAMQNAPDWVKSQATEVTKYTNDEQGLLIHLQEIYGELTN</sequence>
<dbReference type="Gene3D" id="3.30.1240.10">
    <property type="match status" value="1"/>
</dbReference>
<evidence type="ECO:0000313" key="1">
    <source>
        <dbReference type="EMBL" id="PWI26630.1"/>
    </source>
</evidence>
<dbReference type="GO" id="GO:0016791">
    <property type="term" value="F:phosphatase activity"/>
    <property type="evidence" value="ECO:0007669"/>
    <property type="project" value="TreeGrafter"/>
</dbReference>
<dbReference type="EMBL" id="QFVR01000002">
    <property type="protein sequence ID" value="PWI26630.1"/>
    <property type="molecule type" value="Genomic_DNA"/>
</dbReference>
<dbReference type="NCBIfam" id="TIGR01484">
    <property type="entry name" value="HAD-SF-IIB"/>
    <property type="match status" value="1"/>
</dbReference>
<dbReference type="InterPro" id="IPR000150">
    <property type="entry name" value="Cof"/>
</dbReference>
<dbReference type="SFLD" id="SFLDS00003">
    <property type="entry name" value="Haloacid_Dehalogenase"/>
    <property type="match status" value="1"/>
</dbReference>
<dbReference type="Pfam" id="PF08282">
    <property type="entry name" value="Hydrolase_3"/>
    <property type="match status" value="1"/>
</dbReference>
<dbReference type="PANTHER" id="PTHR10000">
    <property type="entry name" value="PHOSPHOSERINE PHOSPHATASE"/>
    <property type="match status" value="1"/>
</dbReference>
<dbReference type="Gene3D" id="3.40.50.1000">
    <property type="entry name" value="HAD superfamily/HAD-like"/>
    <property type="match status" value="1"/>
</dbReference>
<dbReference type="GO" id="GO:0000287">
    <property type="term" value="F:magnesium ion binding"/>
    <property type="evidence" value="ECO:0007669"/>
    <property type="project" value="TreeGrafter"/>
</dbReference>
<dbReference type="SFLD" id="SFLDG01140">
    <property type="entry name" value="C2.B:_Phosphomannomutase_and_P"/>
    <property type="match status" value="1"/>
</dbReference>
<keyword evidence="2" id="KW-1185">Reference proteome</keyword>
<protein>
    <recommendedName>
        <fullName evidence="3">Cof-type HAD-IIB family hydrolase</fullName>
    </recommendedName>
</protein>
<evidence type="ECO:0008006" key="3">
    <source>
        <dbReference type="Google" id="ProtNLM"/>
    </source>
</evidence>
<dbReference type="InterPro" id="IPR006379">
    <property type="entry name" value="HAD-SF_hydro_IIB"/>
</dbReference>
<dbReference type="InterPro" id="IPR036412">
    <property type="entry name" value="HAD-like_sf"/>
</dbReference>
<dbReference type="GO" id="GO:0005829">
    <property type="term" value="C:cytosol"/>
    <property type="evidence" value="ECO:0007669"/>
    <property type="project" value="TreeGrafter"/>
</dbReference>
<dbReference type="InterPro" id="IPR023214">
    <property type="entry name" value="HAD_sf"/>
</dbReference>